<proteinExistence type="predicted"/>
<dbReference type="InterPro" id="IPR001789">
    <property type="entry name" value="Sig_transdc_resp-reg_receiver"/>
</dbReference>
<dbReference type="GO" id="GO:0000156">
    <property type="term" value="F:phosphorelay response regulator activity"/>
    <property type="evidence" value="ECO:0007669"/>
    <property type="project" value="InterPro"/>
</dbReference>
<protein>
    <submittedName>
        <fullName evidence="4">Two-component system response regulator</fullName>
    </submittedName>
</protein>
<dbReference type="SUPFAM" id="SSF52172">
    <property type="entry name" value="CheY-like"/>
    <property type="match status" value="1"/>
</dbReference>
<reference evidence="4 5" key="1">
    <citation type="journal article" date="2014" name="Appl. Environ. Microbiol.">
        <title>Genomic encyclopedia of type strains of the genus Bifidobacterium.</title>
        <authorList>
            <person name="Milani C."/>
            <person name="Lugli G.A."/>
            <person name="Duranti S."/>
            <person name="Turroni F."/>
            <person name="Bottacini F."/>
            <person name="Mangifesta M."/>
            <person name="Sanchez B."/>
            <person name="Viappiani A."/>
            <person name="Mancabelli L."/>
            <person name="Taminiau B."/>
            <person name="Delcenserie V."/>
            <person name="Barrangou R."/>
            <person name="Margolles A."/>
            <person name="van Sinderen D."/>
            <person name="Ventura M."/>
        </authorList>
    </citation>
    <scope>NUCLEOTIDE SEQUENCE [LARGE SCALE GENOMIC DNA]</scope>
    <source>
        <strain evidence="4 5">LMG 11587</strain>
    </source>
</reference>
<evidence type="ECO:0000259" key="2">
    <source>
        <dbReference type="PROSITE" id="PS50110"/>
    </source>
</evidence>
<keyword evidence="5" id="KW-1185">Reference proteome</keyword>
<keyword evidence="1" id="KW-0597">Phosphoprotein</keyword>
<sequence>METIRIAVVDDDSISSQRMVDYLHKYEKDKEEKFAVSVFDDGREFAEGYSPIYDILLLDIQMKRMDGIEVARRVRSRDDSVVIVFITSAPQYAINGYKVGALSYLLKPLPWFAFSQEMERCIAQVRGRVERSLLVSEGAKSRRVPLSDIVFVESVRHSCVMHTLSDRLTITATLKNLETQLADQDFFRSNSCYLVNLAHVVGMESQDCIMSTGERLRVSRPRKKAFMTALAAYVGGRI</sequence>
<dbReference type="PROSITE" id="PS50110">
    <property type="entry name" value="RESPONSE_REGULATORY"/>
    <property type="match status" value="1"/>
</dbReference>
<gene>
    <name evidence="4" type="ORF">BINDI_1376</name>
</gene>
<evidence type="ECO:0000259" key="3">
    <source>
        <dbReference type="PROSITE" id="PS50930"/>
    </source>
</evidence>
<dbReference type="InterPro" id="IPR046947">
    <property type="entry name" value="LytR-like"/>
</dbReference>
<dbReference type="AlphaFoldDB" id="A0A087VSG0"/>
<dbReference type="KEGG" id="bii:BINDI_1376"/>
<feature type="domain" description="Response regulatory" evidence="2">
    <location>
        <begin position="5"/>
        <end position="122"/>
    </location>
</feature>
<evidence type="ECO:0000313" key="5">
    <source>
        <dbReference type="Proteomes" id="UP000028569"/>
    </source>
</evidence>
<dbReference type="Proteomes" id="UP000028569">
    <property type="component" value="Chromosome"/>
</dbReference>
<dbReference type="Pfam" id="PF04397">
    <property type="entry name" value="LytTR"/>
    <property type="match status" value="1"/>
</dbReference>
<dbReference type="Gene3D" id="2.40.50.1020">
    <property type="entry name" value="LytTr DNA-binding domain"/>
    <property type="match status" value="1"/>
</dbReference>
<feature type="modified residue" description="4-aspartylphosphate" evidence="1">
    <location>
        <position position="59"/>
    </location>
</feature>
<feature type="domain" description="HTH LytTR-type" evidence="3">
    <location>
        <begin position="133"/>
        <end position="232"/>
    </location>
</feature>
<dbReference type="InterPro" id="IPR011006">
    <property type="entry name" value="CheY-like_superfamily"/>
</dbReference>
<dbReference type="OrthoDB" id="236568at2"/>
<dbReference type="PANTHER" id="PTHR37299">
    <property type="entry name" value="TRANSCRIPTIONAL REGULATOR-RELATED"/>
    <property type="match status" value="1"/>
</dbReference>
<dbReference type="GeneID" id="91565484"/>
<name>A0A087VSG0_9BIFI</name>
<organism evidence="4 5">
    <name type="scientific">Bifidobacterium [indicum] DSM 20214 = LMG 11587</name>
    <dbReference type="NCBI Taxonomy" id="1341694"/>
    <lineage>
        <taxon>Bacteria</taxon>
        <taxon>Bacillati</taxon>
        <taxon>Actinomycetota</taxon>
        <taxon>Actinomycetes</taxon>
        <taxon>Bifidobacteriales</taxon>
        <taxon>Bifidobacteriaceae</taxon>
        <taxon>Bifidobacterium</taxon>
    </lineage>
</organism>
<dbReference type="InterPro" id="IPR007492">
    <property type="entry name" value="LytTR_DNA-bd_dom"/>
</dbReference>
<dbReference type="SMART" id="SM00448">
    <property type="entry name" value="REC"/>
    <property type="match status" value="1"/>
</dbReference>
<dbReference type="PANTHER" id="PTHR37299:SF1">
    <property type="entry name" value="STAGE 0 SPORULATION PROTEIN A HOMOLOG"/>
    <property type="match status" value="1"/>
</dbReference>
<dbReference type="Pfam" id="PF00072">
    <property type="entry name" value="Response_reg"/>
    <property type="match status" value="1"/>
</dbReference>
<evidence type="ECO:0000256" key="1">
    <source>
        <dbReference type="PROSITE-ProRule" id="PRU00169"/>
    </source>
</evidence>
<dbReference type="SMART" id="SM00850">
    <property type="entry name" value="LytTR"/>
    <property type="match status" value="1"/>
</dbReference>
<dbReference type="HOGENOM" id="CLU_000445_14_2_11"/>
<evidence type="ECO:0000313" key="4">
    <source>
        <dbReference type="EMBL" id="AIC91279.1"/>
    </source>
</evidence>
<dbReference type="Gene3D" id="3.40.50.2300">
    <property type="match status" value="1"/>
</dbReference>
<dbReference type="GO" id="GO:0003677">
    <property type="term" value="F:DNA binding"/>
    <property type="evidence" value="ECO:0007669"/>
    <property type="project" value="InterPro"/>
</dbReference>
<dbReference type="RefSeq" id="WP_033491024.1">
    <property type="nucleotide sequence ID" value="NZ_CP006018.1"/>
</dbReference>
<dbReference type="EMBL" id="CP006018">
    <property type="protein sequence ID" value="AIC91279.1"/>
    <property type="molecule type" value="Genomic_DNA"/>
</dbReference>
<accession>A0A087VSG0</accession>
<dbReference type="PROSITE" id="PS50930">
    <property type="entry name" value="HTH_LYTTR"/>
    <property type="match status" value="1"/>
</dbReference>